<dbReference type="Pfam" id="PF12158">
    <property type="entry name" value="DUF3592"/>
    <property type="match status" value="1"/>
</dbReference>
<sequence length="181" mass="18963">MSASVTSGTPRGLIGPTLLAVPAYVTLLVWLGLDHGWGWGPLGGGLAWTALMCWAVVTASRERSCRRTLLAAALTAPGRVVAVQEHTSTDDDGTTSTTYVPVVVFTTHDGRTVTGQCRTGIRDPRRSLGVTCPIHYAAADPAVFTANPVTDRRPYGCGLFLTGFMVLVGLAVTPVGVIGLQ</sequence>
<gene>
    <name evidence="3" type="ORF">FCI23_52260</name>
</gene>
<protein>
    <submittedName>
        <fullName evidence="3">DUF3592 domain-containing protein</fullName>
    </submittedName>
</protein>
<feature type="transmembrane region" description="Helical" evidence="1">
    <location>
        <begin position="12"/>
        <end position="33"/>
    </location>
</feature>
<proteinExistence type="predicted"/>
<evidence type="ECO:0000313" key="3">
    <source>
        <dbReference type="EMBL" id="TJZ95455.1"/>
    </source>
</evidence>
<feature type="domain" description="DUF3592" evidence="2">
    <location>
        <begin position="76"/>
        <end position="144"/>
    </location>
</feature>
<reference evidence="3 4" key="1">
    <citation type="submission" date="2019-04" db="EMBL/GenBank/DDBJ databases">
        <title>Streptomyces oryziradicis sp. nov., a novel actinomycete isolated from rhizosphere soil of rice (Oryza sativa L.).</title>
        <authorList>
            <person name="Li C."/>
        </authorList>
    </citation>
    <scope>NUCLEOTIDE SEQUENCE [LARGE SCALE GENOMIC DNA]</scope>
    <source>
        <strain evidence="3 4">NEAU-C40</strain>
    </source>
</reference>
<keyword evidence="4" id="KW-1185">Reference proteome</keyword>
<accession>A0A4U0RIU1</accession>
<evidence type="ECO:0000259" key="2">
    <source>
        <dbReference type="Pfam" id="PF12158"/>
    </source>
</evidence>
<comment type="caution">
    <text evidence="3">The sequence shown here is derived from an EMBL/GenBank/DDBJ whole genome shotgun (WGS) entry which is preliminary data.</text>
</comment>
<feature type="transmembrane region" description="Helical" evidence="1">
    <location>
        <begin position="39"/>
        <end position="57"/>
    </location>
</feature>
<dbReference type="Proteomes" id="UP000305778">
    <property type="component" value="Unassembled WGS sequence"/>
</dbReference>
<keyword evidence="1" id="KW-0472">Membrane</keyword>
<dbReference type="AlphaFoldDB" id="A0A4U0RIU1"/>
<dbReference type="RefSeq" id="WP_136730976.1">
    <property type="nucleotide sequence ID" value="NZ_SUMC01000184.1"/>
</dbReference>
<dbReference type="InterPro" id="IPR021994">
    <property type="entry name" value="DUF3592"/>
</dbReference>
<evidence type="ECO:0000256" key="1">
    <source>
        <dbReference type="SAM" id="Phobius"/>
    </source>
</evidence>
<feature type="transmembrane region" description="Helical" evidence="1">
    <location>
        <begin position="159"/>
        <end position="180"/>
    </location>
</feature>
<evidence type="ECO:0000313" key="4">
    <source>
        <dbReference type="Proteomes" id="UP000305778"/>
    </source>
</evidence>
<dbReference type="OrthoDB" id="3867182at2"/>
<name>A0A4U0RIU1_9ACTN</name>
<keyword evidence="1" id="KW-0812">Transmembrane</keyword>
<dbReference type="EMBL" id="SUMC01000184">
    <property type="protein sequence ID" value="TJZ95455.1"/>
    <property type="molecule type" value="Genomic_DNA"/>
</dbReference>
<keyword evidence="1" id="KW-1133">Transmembrane helix</keyword>
<organism evidence="3 4">
    <name type="scientific">Actinacidiphila oryziradicis</name>
    <dbReference type="NCBI Taxonomy" id="2571141"/>
    <lineage>
        <taxon>Bacteria</taxon>
        <taxon>Bacillati</taxon>
        <taxon>Actinomycetota</taxon>
        <taxon>Actinomycetes</taxon>
        <taxon>Kitasatosporales</taxon>
        <taxon>Streptomycetaceae</taxon>
        <taxon>Actinacidiphila</taxon>
    </lineage>
</organism>